<keyword evidence="1" id="KW-0812">Transmembrane</keyword>
<dbReference type="AlphaFoldDB" id="A0AAV3ZJW4"/>
<evidence type="ECO:0000313" key="2">
    <source>
        <dbReference type="EMBL" id="GFN94841.1"/>
    </source>
</evidence>
<keyword evidence="1" id="KW-0472">Membrane</keyword>
<sequence>MRGKWYYCSTGTFIKCCESHPLCPWSGARQMCYYCGFQAHVGRECIDDPKHWRGGDPHNKCDSDCIIIAIFDAGKPTFVSRACQNVNRQEGCDVVGATHNCFFYCSGKDYCNDCNLTRSPLLDAGSGEASSLTPTFSLGFLFSVWSVSIVVRLVMVRVWRW</sequence>
<name>A0AAV3ZJW4_9GAST</name>
<accession>A0AAV3ZJW4</accession>
<evidence type="ECO:0000256" key="1">
    <source>
        <dbReference type="SAM" id="Phobius"/>
    </source>
</evidence>
<evidence type="ECO:0000313" key="3">
    <source>
        <dbReference type="Proteomes" id="UP000735302"/>
    </source>
</evidence>
<dbReference type="EMBL" id="BLXT01002480">
    <property type="protein sequence ID" value="GFN94841.1"/>
    <property type="molecule type" value="Genomic_DNA"/>
</dbReference>
<reference evidence="2 3" key="1">
    <citation type="journal article" date="2021" name="Elife">
        <title>Chloroplast acquisition without the gene transfer in kleptoplastic sea slugs, Plakobranchus ocellatus.</title>
        <authorList>
            <person name="Maeda T."/>
            <person name="Takahashi S."/>
            <person name="Yoshida T."/>
            <person name="Shimamura S."/>
            <person name="Takaki Y."/>
            <person name="Nagai Y."/>
            <person name="Toyoda A."/>
            <person name="Suzuki Y."/>
            <person name="Arimoto A."/>
            <person name="Ishii H."/>
            <person name="Satoh N."/>
            <person name="Nishiyama T."/>
            <person name="Hasebe M."/>
            <person name="Maruyama T."/>
            <person name="Minagawa J."/>
            <person name="Obokata J."/>
            <person name="Shigenobu S."/>
        </authorList>
    </citation>
    <scope>NUCLEOTIDE SEQUENCE [LARGE SCALE GENOMIC DNA]</scope>
</reference>
<keyword evidence="1" id="KW-1133">Transmembrane helix</keyword>
<keyword evidence="3" id="KW-1185">Reference proteome</keyword>
<gene>
    <name evidence="2" type="ORF">PoB_002134700</name>
</gene>
<evidence type="ECO:0008006" key="4">
    <source>
        <dbReference type="Google" id="ProtNLM"/>
    </source>
</evidence>
<organism evidence="2 3">
    <name type="scientific">Plakobranchus ocellatus</name>
    <dbReference type="NCBI Taxonomy" id="259542"/>
    <lineage>
        <taxon>Eukaryota</taxon>
        <taxon>Metazoa</taxon>
        <taxon>Spiralia</taxon>
        <taxon>Lophotrochozoa</taxon>
        <taxon>Mollusca</taxon>
        <taxon>Gastropoda</taxon>
        <taxon>Heterobranchia</taxon>
        <taxon>Euthyneura</taxon>
        <taxon>Panpulmonata</taxon>
        <taxon>Sacoglossa</taxon>
        <taxon>Placobranchoidea</taxon>
        <taxon>Plakobranchidae</taxon>
        <taxon>Plakobranchus</taxon>
    </lineage>
</organism>
<comment type="caution">
    <text evidence="2">The sequence shown here is derived from an EMBL/GenBank/DDBJ whole genome shotgun (WGS) entry which is preliminary data.</text>
</comment>
<protein>
    <recommendedName>
        <fullName evidence="4">CCHC-type domain-containing protein</fullName>
    </recommendedName>
</protein>
<proteinExistence type="predicted"/>
<dbReference type="Proteomes" id="UP000735302">
    <property type="component" value="Unassembled WGS sequence"/>
</dbReference>
<feature type="transmembrane region" description="Helical" evidence="1">
    <location>
        <begin position="136"/>
        <end position="155"/>
    </location>
</feature>